<name>S0FPM0_RUMCE</name>
<evidence type="ECO:0000313" key="1">
    <source>
        <dbReference type="EMBL" id="EMS70413.1"/>
    </source>
</evidence>
<proteinExistence type="predicted"/>
<dbReference type="PANTHER" id="PTHR35309">
    <property type="match status" value="1"/>
</dbReference>
<comment type="caution">
    <text evidence="1">The sequence shown here is derived from an EMBL/GenBank/DDBJ whole genome shotgun (WGS) entry which is preliminary data.</text>
</comment>
<dbReference type="Pfam" id="PF14249">
    <property type="entry name" value="Tocopherol_cycl"/>
    <property type="match status" value="1"/>
</dbReference>
<evidence type="ECO:0000313" key="2">
    <source>
        <dbReference type="Proteomes" id="UP000014155"/>
    </source>
</evidence>
<gene>
    <name evidence="1" type="ORF">CTER_3845</name>
</gene>
<reference evidence="1 2" key="1">
    <citation type="journal article" date="2013" name="Genome Announc.">
        <title>Draft Genome Sequence of the Cellulolytic, Mesophilic, Anaerobic Bacterium Clostridium termitidis Strain CT1112 (DSM 5398).</title>
        <authorList>
            <person name="Lal S."/>
            <person name="Ramachandran U."/>
            <person name="Zhang X."/>
            <person name="Munir R."/>
            <person name="Sparling R."/>
            <person name="Levin D.B."/>
        </authorList>
    </citation>
    <scope>NUCLEOTIDE SEQUENCE [LARGE SCALE GENOMIC DNA]</scope>
    <source>
        <strain evidence="1 2">CT1112</strain>
    </source>
</reference>
<dbReference type="SUPFAM" id="SSF159245">
    <property type="entry name" value="AttH-like"/>
    <property type="match status" value="1"/>
</dbReference>
<dbReference type="EMBL" id="AORV01000054">
    <property type="protein sequence ID" value="EMS70413.1"/>
    <property type="molecule type" value="Genomic_DNA"/>
</dbReference>
<dbReference type="GO" id="GO:0009976">
    <property type="term" value="F:tocopherol cyclase activity"/>
    <property type="evidence" value="ECO:0007669"/>
    <property type="project" value="InterPro"/>
</dbReference>
<keyword evidence="2" id="KW-1185">Reference proteome</keyword>
<dbReference type="Proteomes" id="UP000014155">
    <property type="component" value="Unassembled WGS sequence"/>
</dbReference>
<sequence>MYTLKRIFNPEIFQGKYKRNNYFEGWYYKIIDKSSENILAVIPGVAVSRHSEHSFIQFIDAKTGFTRYLTFPKQAFTYSEKELSVEIEGNHFNKQQMSLNLKDNDFSISGDIEFNDIVSFPKTLLNPGIMGPYSFVPFMECHHGIINIHSGLRGELLFNGQSIDFTGGYGYVEKDWGKSFPHSWIWLQSNNFCHRDTSLMFSIASIPWFRHEFDGLIAFLRINGSFLRFATYTGAKIKELTVNDSILRVSIEDSEHILKLEASYGKGGILKAPKKGIMEVEITESITSTVKVELAEKSGRLIFRDVGENTGLELAGNYRKFATD</sequence>
<dbReference type="PATRIC" id="fig|1195236.3.peg.4055"/>
<protein>
    <recommendedName>
        <fullName evidence="3">Tocopherol cyclase</fullName>
    </recommendedName>
</protein>
<evidence type="ECO:0008006" key="3">
    <source>
        <dbReference type="Google" id="ProtNLM"/>
    </source>
</evidence>
<dbReference type="RefSeq" id="WP_004628265.1">
    <property type="nucleotide sequence ID" value="NZ_AORV01000054.1"/>
</dbReference>
<dbReference type="InterPro" id="IPR025893">
    <property type="entry name" value="Tocopherol_cyclase"/>
</dbReference>
<accession>S0FPM0</accession>
<dbReference type="STRING" id="1195236.CTER_3845"/>
<dbReference type="AlphaFoldDB" id="S0FPM0"/>
<dbReference type="eggNOG" id="ENOG502Z7HP">
    <property type="taxonomic scope" value="Bacteria"/>
</dbReference>
<dbReference type="PANTHER" id="PTHR35309:SF4">
    <property type="entry name" value="TOCOPHEROL CYCLASE"/>
    <property type="match status" value="1"/>
</dbReference>
<organism evidence="1 2">
    <name type="scientific">Ruminiclostridium cellobioparum subsp. termitidis CT1112</name>
    <dbReference type="NCBI Taxonomy" id="1195236"/>
    <lineage>
        <taxon>Bacteria</taxon>
        <taxon>Bacillati</taxon>
        <taxon>Bacillota</taxon>
        <taxon>Clostridia</taxon>
        <taxon>Eubacteriales</taxon>
        <taxon>Oscillospiraceae</taxon>
        <taxon>Ruminiclostridium</taxon>
    </lineage>
</organism>